<dbReference type="PANTHER" id="PTHR44846">
    <property type="entry name" value="MANNOSYL-D-GLYCERATE TRANSPORT/METABOLISM SYSTEM REPRESSOR MNGR-RELATED"/>
    <property type="match status" value="1"/>
</dbReference>
<dbReference type="InterPro" id="IPR050679">
    <property type="entry name" value="Bact_HTH_transcr_reg"/>
</dbReference>
<keyword evidence="3" id="KW-0804">Transcription</keyword>
<dbReference type="Pfam" id="PF00392">
    <property type="entry name" value="GntR"/>
    <property type="match status" value="1"/>
</dbReference>
<dbReference type="AlphaFoldDB" id="A0A8I0ZZ47"/>
<dbReference type="PRINTS" id="PR00035">
    <property type="entry name" value="HTHGNTR"/>
</dbReference>
<evidence type="ECO:0000256" key="1">
    <source>
        <dbReference type="ARBA" id="ARBA00023015"/>
    </source>
</evidence>
<gene>
    <name evidence="5" type="ORF">I3517_15910</name>
</gene>
<dbReference type="PROSITE" id="PS50949">
    <property type="entry name" value="HTH_GNTR"/>
    <property type="match status" value="1"/>
</dbReference>
<dbReference type="Proteomes" id="UP000627573">
    <property type="component" value="Unassembled WGS sequence"/>
</dbReference>
<dbReference type="PANTHER" id="PTHR44846:SF1">
    <property type="entry name" value="MANNOSYL-D-GLYCERATE TRANSPORT_METABOLISM SYSTEM REPRESSOR MNGR-RELATED"/>
    <property type="match status" value="1"/>
</dbReference>
<dbReference type="InterPro" id="IPR036388">
    <property type="entry name" value="WH-like_DNA-bd_sf"/>
</dbReference>
<dbReference type="SUPFAM" id="SSF64288">
    <property type="entry name" value="Chorismate lyase-like"/>
    <property type="match status" value="1"/>
</dbReference>
<comment type="caution">
    <text evidence="5">The sequence shown here is derived from an EMBL/GenBank/DDBJ whole genome shotgun (WGS) entry which is preliminary data.</text>
</comment>
<accession>A0A8I0ZZ47</accession>
<dbReference type="InterPro" id="IPR011663">
    <property type="entry name" value="UTRA"/>
</dbReference>
<name>A0A8I0ZZ47_RHOER</name>
<dbReference type="GO" id="GO:0045892">
    <property type="term" value="P:negative regulation of DNA-templated transcription"/>
    <property type="evidence" value="ECO:0007669"/>
    <property type="project" value="TreeGrafter"/>
</dbReference>
<dbReference type="EMBL" id="JAECSB010000055">
    <property type="protein sequence ID" value="MBH5144101.1"/>
    <property type="molecule type" value="Genomic_DNA"/>
</dbReference>
<keyword evidence="1" id="KW-0805">Transcription regulation</keyword>
<dbReference type="GO" id="GO:0003677">
    <property type="term" value="F:DNA binding"/>
    <property type="evidence" value="ECO:0007669"/>
    <property type="project" value="UniProtKB-KW"/>
</dbReference>
<dbReference type="Gene3D" id="3.40.1410.10">
    <property type="entry name" value="Chorismate lyase-like"/>
    <property type="match status" value="1"/>
</dbReference>
<evidence type="ECO:0000256" key="2">
    <source>
        <dbReference type="ARBA" id="ARBA00023125"/>
    </source>
</evidence>
<dbReference type="RefSeq" id="WP_134998596.1">
    <property type="nucleotide sequence ID" value="NZ_JABBPH010000002.1"/>
</dbReference>
<dbReference type="Gene3D" id="1.10.10.10">
    <property type="entry name" value="Winged helix-like DNA-binding domain superfamily/Winged helix DNA-binding domain"/>
    <property type="match status" value="1"/>
</dbReference>
<protein>
    <submittedName>
        <fullName evidence="5">GntR family transcriptional regulator</fullName>
    </submittedName>
</protein>
<feature type="domain" description="HTH gntR-type" evidence="4">
    <location>
        <begin position="7"/>
        <end position="77"/>
    </location>
</feature>
<reference evidence="5 6" key="1">
    <citation type="submission" date="2020-12" db="EMBL/GenBank/DDBJ databases">
        <title>Draft genome sequence of furan degrading bacterial strain FUR100.</title>
        <authorList>
            <person name="Woiski C."/>
        </authorList>
    </citation>
    <scope>NUCLEOTIDE SEQUENCE [LARGE SCALE GENOMIC DNA]</scope>
    <source>
        <strain evidence="5 6">FUR100</strain>
    </source>
</reference>
<dbReference type="GO" id="GO:0003700">
    <property type="term" value="F:DNA-binding transcription factor activity"/>
    <property type="evidence" value="ECO:0007669"/>
    <property type="project" value="InterPro"/>
</dbReference>
<dbReference type="SUPFAM" id="SSF46785">
    <property type="entry name" value="Winged helix' DNA-binding domain"/>
    <property type="match status" value="1"/>
</dbReference>
<dbReference type="Pfam" id="PF07702">
    <property type="entry name" value="UTRA"/>
    <property type="match status" value="1"/>
</dbReference>
<dbReference type="InterPro" id="IPR036390">
    <property type="entry name" value="WH_DNA-bd_sf"/>
</dbReference>
<evidence type="ECO:0000256" key="3">
    <source>
        <dbReference type="ARBA" id="ARBA00023163"/>
    </source>
</evidence>
<dbReference type="InterPro" id="IPR000524">
    <property type="entry name" value="Tscrpt_reg_HTH_GntR"/>
</dbReference>
<dbReference type="SMART" id="SM00866">
    <property type="entry name" value="UTRA"/>
    <property type="match status" value="1"/>
</dbReference>
<organism evidence="5 6">
    <name type="scientific">Rhodococcus erythropolis</name>
    <name type="common">Arthrobacter picolinophilus</name>
    <dbReference type="NCBI Taxonomy" id="1833"/>
    <lineage>
        <taxon>Bacteria</taxon>
        <taxon>Bacillati</taxon>
        <taxon>Actinomycetota</taxon>
        <taxon>Actinomycetes</taxon>
        <taxon>Mycobacteriales</taxon>
        <taxon>Nocardiaceae</taxon>
        <taxon>Rhodococcus</taxon>
        <taxon>Rhodococcus erythropolis group</taxon>
    </lineage>
</organism>
<evidence type="ECO:0000313" key="5">
    <source>
        <dbReference type="EMBL" id="MBH5144101.1"/>
    </source>
</evidence>
<keyword evidence="2" id="KW-0238">DNA-binding</keyword>
<dbReference type="CDD" id="cd07377">
    <property type="entry name" value="WHTH_GntR"/>
    <property type="match status" value="1"/>
</dbReference>
<evidence type="ECO:0000259" key="4">
    <source>
        <dbReference type="PROSITE" id="PS50949"/>
    </source>
</evidence>
<evidence type="ECO:0000313" key="6">
    <source>
        <dbReference type="Proteomes" id="UP000627573"/>
    </source>
</evidence>
<sequence length="262" mass="28601">MTTGMGGPVAEQVRRKILSDISSGILKPGDRLPSERELAEHFQVSRSTLRGVLTGLCQAGITHRIPGRAGGTFIAQRKFERDLDRVDGLPSYLARQGMTSGSQVLSAVLQNPEQSIRIRLGLDDESSLAFSILRLRFADGTPLSIEQAWLPAQRFPGLLERPLGGSVYELLRSEYEVEVVSSEERLEVASATPEEARLLSVHTDAPLISIQRTARDAAGAIIECSNDLFRADRTQILVRSAGHGIRAESDNPDSGVELNLIY</sequence>
<proteinExistence type="predicted"/>
<dbReference type="InterPro" id="IPR028978">
    <property type="entry name" value="Chorismate_lyase_/UTRA_dom_sf"/>
</dbReference>
<dbReference type="SMART" id="SM00345">
    <property type="entry name" value="HTH_GNTR"/>
    <property type="match status" value="1"/>
</dbReference>
<keyword evidence="6" id="KW-1185">Reference proteome</keyword>